<dbReference type="EC" id="3.1.3.84" evidence="3"/>
<organism evidence="9 10">
    <name type="scientific">Dendryphion nanum</name>
    <dbReference type="NCBI Taxonomy" id="256645"/>
    <lineage>
        <taxon>Eukaryota</taxon>
        <taxon>Fungi</taxon>
        <taxon>Dikarya</taxon>
        <taxon>Ascomycota</taxon>
        <taxon>Pezizomycotina</taxon>
        <taxon>Dothideomycetes</taxon>
        <taxon>Pleosporomycetidae</taxon>
        <taxon>Pleosporales</taxon>
        <taxon>Torulaceae</taxon>
        <taxon>Dendryphion</taxon>
    </lineage>
</organism>
<comment type="caution">
    <text evidence="9">The sequence shown here is derived from an EMBL/GenBank/DDBJ whole genome shotgun (WGS) entry which is preliminary data.</text>
</comment>
<comment type="similarity">
    <text evidence="2">Belongs to the POA1 family.</text>
</comment>
<dbReference type="AlphaFoldDB" id="A0A9P9ICW8"/>
<dbReference type="Gene3D" id="3.40.220.10">
    <property type="entry name" value="Leucine Aminopeptidase, subunit E, domain 1"/>
    <property type="match status" value="1"/>
</dbReference>
<name>A0A9P9ICW8_9PLEO</name>
<dbReference type="SMART" id="SM00506">
    <property type="entry name" value="A1pp"/>
    <property type="match status" value="1"/>
</dbReference>
<keyword evidence="5" id="KW-0904">Protein phosphatase</keyword>
<accession>A0A9P9ICW8</accession>
<reference evidence="9" key="1">
    <citation type="journal article" date="2021" name="Nat. Commun.">
        <title>Genetic determinants of endophytism in the Arabidopsis root mycobiome.</title>
        <authorList>
            <person name="Mesny F."/>
            <person name="Miyauchi S."/>
            <person name="Thiergart T."/>
            <person name="Pickel B."/>
            <person name="Atanasova L."/>
            <person name="Karlsson M."/>
            <person name="Huettel B."/>
            <person name="Barry K.W."/>
            <person name="Haridas S."/>
            <person name="Chen C."/>
            <person name="Bauer D."/>
            <person name="Andreopoulos W."/>
            <person name="Pangilinan J."/>
            <person name="LaButti K."/>
            <person name="Riley R."/>
            <person name="Lipzen A."/>
            <person name="Clum A."/>
            <person name="Drula E."/>
            <person name="Henrissat B."/>
            <person name="Kohler A."/>
            <person name="Grigoriev I.V."/>
            <person name="Martin F.M."/>
            <person name="Hacquard S."/>
        </authorList>
    </citation>
    <scope>NUCLEOTIDE SEQUENCE</scope>
    <source>
        <strain evidence="9">MPI-CAGE-CH-0243</strain>
    </source>
</reference>
<dbReference type="GO" id="GO:0004721">
    <property type="term" value="F:phosphoprotein phosphatase activity"/>
    <property type="evidence" value="ECO:0007669"/>
    <property type="project" value="UniProtKB-KW"/>
</dbReference>
<evidence type="ECO:0000256" key="4">
    <source>
        <dbReference type="ARBA" id="ARBA00019744"/>
    </source>
</evidence>
<dbReference type="OrthoDB" id="2155246at2759"/>
<evidence type="ECO:0000256" key="7">
    <source>
        <dbReference type="SAM" id="MobiDB-lite"/>
    </source>
</evidence>
<dbReference type="GO" id="GO:0140291">
    <property type="term" value="P:peptidyl-glutamate ADP-deribosylation"/>
    <property type="evidence" value="ECO:0007669"/>
    <property type="project" value="TreeGrafter"/>
</dbReference>
<evidence type="ECO:0000256" key="5">
    <source>
        <dbReference type="ARBA" id="ARBA00022912"/>
    </source>
</evidence>
<evidence type="ECO:0000256" key="6">
    <source>
        <dbReference type="ARBA" id="ARBA00034427"/>
    </source>
</evidence>
<keyword evidence="10" id="KW-1185">Reference proteome</keyword>
<dbReference type="PANTHER" id="PTHR12521:SF0">
    <property type="entry name" value="ADP-RIBOSE GLYCOHYDROLASE OARD1"/>
    <property type="match status" value="1"/>
</dbReference>
<dbReference type="InterPro" id="IPR043472">
    <property type="entry name" value="Macro_dom-like"/>
</dbReference>
<gene>
    <name evidence="9" type="ORF">B0J11DRAFT_539442</name>
</gene>
<evidence type="ECO:0000256" key="1">
    <source>
        <dbReference type="ARBA" id="ARBA00002432"/>
    </source>
</evidence>
<dbReference type="PROSITE" id="PS51154">
    <property type="entry name" value="MACRO"/>
    <property type="match status" value="1"/>
</dbReference>
<evidence type="ECO:0000256" key="3">
    <source>
        <dbReference type="ARBA" id="ARBA00012983"/>
    </source>
</evidence>
<evidence type="ECO:0000313" key="10">
    <source>
        <dbReference type="Proteomes" id="UP000700596"/>
    </source>
</evidence>
<evidence type="ECO:0000256" key="2">
    <source>
        <dbReference type="ARBA" id="ARBA00006575"/>
    </source>
</evidence>
<proteinExistence type="inferred from homology"/>
<dbReference type="InterPro" id="IPR002589">
    <property type="entry name" value="Macro_dom"/>
</dbReference>
<dbReference type="InterPro" id="IPR050892">
    <property type="entry name" value="ADP-ribose_metab_enzymes"/>
</dbReference>
<feature type="compositionally biased region" description="Basic and acidic residues" evidence="7">
    <location>
        <begin position="14"/>
        <end position="25"/>
    </location>
</feature>
<evidence type="ECO:0000313" key="9">
    <source>
        <dbReference type="EMBL" id="KAH7116206.1"/>
    </source>
</evidence>
<dbReference type="EMBL" id="JAGMWT010000015">
    <property type="protein sequence ID" value="KAH7116206.1"/>
    <property type="molecule type" value="Genomic_DNA"/>
</dbReference>
<protein>
    <recommendedName>
        <fullName evidence="4">ADP-ribose 1''-phosphate phosphatase</fullName>
        <ecNumber evidence="3">3.1.3.84</ecNumber>
    </recommendedName>
</protein>
<dbReference type="Proteomes" id="UP000700596">
    <property type="component" value="Unassembled WGS sequence"/>
</dbReference>
<comment type="function">
    <text evidence="1">Highly specific phosphatase involved in the metabolism of ADP-ribose 1''-phosphate (Appr1p) which is produced as a consequence of tRNA splicing.</text>
</comment>
<feature type="domain" description="Macro" evidence="8">
    <location>
        <begin position="56"/>
        <end position="240"/>
    </location>
</feature>
<feature type="region of interest" description="Disordered" evidence="7">
    <location>
        <begin position="1"/>
        <end position="61"/>
    </location>
</feature>
<keyword evidence="5" id="KW-0378">Hydrolase</keyword>
<evidence type="ECO:0000259" key="8">
    <source>
        <dbReference type="PROSITE" id="PS51154"/>
    </source>
</evidence>
<dbReference type="SUPFAM" id="SSF52949">
    <property type="entry name" value="Macro domain-like"/>
    <property type="match status" value="1"/>
</dbReference>
<dbReference type="PANTHER" id="PTHR12521">
    <property type="entry name" value="PROTEIN C6ORF130"/>
    <property type="match status" value="1"/>
</dbReference>
<dbReference type="Pfam" id="PF01661">
    <property type="entry name" value="Macro"/>
    <property type="match status" value="1"/>
</dbReference>
<sequence>MHQSRLNFPVMSRKGKEPAVSDDKPNSPGLSTAFSEPEFAPTPEPLPSSKEAKSTDQETSISKPPTLILTSHHGSLFSAPTNTVLIHACNTQGSWGAGIAAAFRSQYPSAYKVYRDHCIRQHDSSSSPVPTGTCLLIPPCETKSSAPKHWIGCLFTSARYGKRKDGPAEILQNTERAMRALLEQVRNIEASGKDVGGLWMCRINSGKFGVKWGRTADVLKKVEVKEGEKEEVQVWAIEDD</sequence>
<dbReference type="CDD" id="cd02901">
    <property type="entry name" value="Macro_Poa1p-like"/>
    <property type="match status" value="1"/>
</dbReference>
<comment type="catalytic activity">
    <reaction evidence="6">
        <text>ADP-alpha-D-ribose 1''-phosphate + H2O = ADP-D-ribose + phosphate</text>
        <dbReference type="Rhea" id="RHEA:25029"/>
        <dbReference type="ChEBI" id="CHEBI:15377"/>
        <dbReference type="ChEBI" id="CHEBI:43474"/>
        <dbReference type="ChEBI" id="CHEBI:57967"/>
        <dbReference type="ChEBI" id="CHEBI:58753"/>
        <dbReference type="EC" id="3.1.3.84"/>
    </reaction>
</comment>